<comment type="caution">
    <text evidence="2">The sequence shown here is derived from an EMBL/GenBank/DDBJ whole genome shotgun (WGS) entry which is preliminary data.</text>
</comment>
<dbReference type="InterPro" id="IPR025719">
    <property type="entry name" value="MYRF_C2"/>
</dbReference>
<organism evidence="2 3">
    <name type="scientific">Eleutherodactylus coqui</name>
    <name type="common">Puerto Rican coqui</name>
    <dbReference type="NCBI Taxonomy" id="57060"/>
    <lineage>
        <taxon>Eukaryota</taxon>
        <taxon>Metazoa</taxon>
        <taxon>Chordata</taxon>
        <taxon>Craniata</taxon>
        <taxon>Vertebrata</taxon>
        <taxon>Euteleostomi</taxon>
        <taxon>Amphibia</taxon>
        <taxon>Batrachia</taxon>
        <taxon>Anura</taxon>
        <taxon>Neobatrachia</taxon>
        <taxon>Hyloidea</taxon>
        <taxon>Eleutherodactylidae</taxon>
        <taxon>Eleutherodactylinae</taxon>
        <taxon>Eleutherodactylus</taxon>
        <taxon>Eleutherodactylus</taxon>
    </lineage>
</organism>
<evidence type="ECO:0000313" key="2">
    <source>
        <dbReference type="EMBL" id="KAG9475694.1"/>
    </source>
</evidence>
<accession>A0A8J6EVY2</accession>
<evidence type="ECO:0000313" key="3">
    <source>
        <dbReference type="Proteomes" id="UP000770717"/>
    </source>
</evidence>
<dbReference type="EMBL" id="WNTK01000012">
    <property type="protein sequence ID" value="KAG9475694.1"/>
    <property type="molecule type" value="Genomic_DNA"/>
</dbReference>
<protein>
    <recommendedName>
        <fullName evidence="1">Myelin gene regulatory factor C-terminal domain-containing protein</fullName>
    </recommendedName>
</protein>
<reference evidence="2" key="1">
    <citation type="thesis" date="2020" institute="ProQuest LLC" country="789 East Eisenhower Parkway, Ann Arbor, MI, USA">
        <title>Comparative Genomics and Chromosome Evolution.</title>
        <authorList>
            <person name="Mudd A.B."/>
        </authorList>
    </citation>
    <scope>NUCLEOTIDE SEQUENCE</scope>
    <source>
        <strain evidence="2">HN-11 Male</strain>
        <tissue evidence="2">Kidney and liver</tissue>
    </source>
</reference>
<sequence length="68" mass="7666">MVSLHQVSGVCAVSAPSTYHLWSLQLFPSQDFSFHLRVSPPGASGCYDITVDSSEVTDYYFHFYRLCN</sequence>
<gene>
    <name evidence="2" type="ORF">GDO78_003872</name>
</gene>
<evidence type="ECO:0000259" key="1">
    <source>
        <dbReference type="Pfam" id="PF13888"/>
    </source>
</evidence>
<feature type="domain" description="Myelin gene regulatory factor C-terminal" evidence="1">
    <location>
        <begin position="17"/>
        <end position="67"/>
    </location>
</feature>
<proteinExistence type="predicted"/>
<name>A0A8J6EVY2_ELECQ</name>
<dbReference type="Pfam" id="PF13888">
    <property type="entry name" value="MRF_C2"/>
    <property type="match status" value="1"/>
</dbReference>
<keyword evidence="3" id="KW-1185">Reference proteome</keyword>
<dbReference type="Proteomes" id="UP000770717">
    <property type="component" value="Unassembled WGS sequence"/>
</dbReference>
<dbReference type="AlphaFoldDB" id="A0A8J6EVY2"/>